<dbReference type="Pfam" id="PF00098">
    <property type="entry name" value="zf-CCHC"/>
    <property type="match status" value="1"/>
</dbReference>
<gene>
    <name evidence="2" type="ORF">PACLA_8A016086</name>
</gene>
<comment type="caution">
    <text evidence="2">The sequence shown here is derived from an EMBL/GenBank/DDBJ whole genome shotgun (WGS) entry which is preliminary data.</text>
</comment>
<reference evidence="2" key="1">
    <citation type="submission" date="2020-04" db="EMBL/GenBank/DDBJ databases">
        <authorList>
            <person name="Alioto T."/>
            <person name="Alioto T."/>
            <person name="Gomez Garrido J."/>
        </authorList>
    </citation>
    <scope>NUCLEOTIDE SEQUENCE</scope>
    <source>
        <strain evidence="2">A484AB</strain>
    </source>
</reference>
<accession>A0A6S7HDN6</accession>
<dbReference type="EMBL" id="CACRXK020004332">
    <property type="protein sequence ID" value="CAB4002369.1"/>
    <property type="molecule type" value="Genomic_DNA"/>
</dbReference>
<feature type="region of interest" description="Disordered" evidence="1">
    <location>
        <begin position="148"/>
        <end position="183"/>
    </location>
</feature>
<dbReference type="InterPro" id="IPR050951">
    <property type="entry name" value="Retrovirus_Pol_polyprotein"/>
</dbReference>
<feature type="region of interest" description="Disordered" evidence="1">
    <location>
        <begin position="219"/>
        <end position="248"/>
    </location>
</feature>
<dbReference type="PANTHER" id="PTHR37984">
    <property type="entry name" value="PROTEIN CBG26694"/>
    <property type="match status" value="1"/>
</dbReference>
<evidence type="ECO:0000313" key="2">
    <source>
        <dbReference type="EMBL" id="CAB4002369.1"/>
    </source>
</evidence>
<dbReference type="InterPro" id="IPR036875">
    <property type="entry name" value="Znf_CCHC_sf"/>
</dbReference>
<sequence length="277" mass="31557">MTTIGKIDVFDETQENWETYVERVQHFFAANDVDDNHQVPTLLSLIGSKTYSLLKDLLLPEKPVDKNFDEIVSTLQKHLNPKPLEIAERFRFYKRNQQEGGSILSYIAELKKLTTHCNFGNNLEETLRDRLVCGLTVDIAVAMEKATRDATEIHSKGREEKPLGLDKLTLNRPSNRSDGGPPSPVVCYRCGANTHVVTECRFKKEVCHKCGKRGHIQRACRAQQSQGPGRPSPRSRYQKSTNAIETEPDEYEHLLNNLEVHNVNKSNSDVIWVERES</sequence>
<organism evidence="2 3">
    <name type="scientific">Paramuricea clavata</name>
    <name type="common">Red gorgonian</name>
    <name type="synonym">Violescent sea-whip</name>
    <dbReference type="NCBI Taxonomy" id="317549"/>
    <lineage>
        <taxon>Eukaryota</taxon>
        <taxon>Metazoa</taxon>
        <taxon>Cnidaria</taxon>
        <taxon>Anthozoa</taxon>
        <taxon>Octocorallia</taxon>
        <taxon>Malacalcyonacea</taxon>
        <taxon>Plexauridae</taxon>
        <taxon>Paramuricea</taxon>
    </lineage>
</organism>
<dbReference type="Proteomes" id="UP001152795">
    <property type="component" value="Unassembled WGS sequence"/>
</dbReference>
<protein>
    <submittedName>
        <fullName evidence="2">Retrovirus-related Pol poly from transposon</fullName>
    </submittedName>
</protein>
<dbReference type="SUPFAM" id="SSF57756">
    <property type="entry name" value="Retrovirus zinc finger-like domains"/>
    <property type="match status" value="1"/>
</dbReference>
<dbReference type="PANTHER" id="PTHR37984:SF5">
    <property type="entry name" value="PROTEIN NYNRIN-LIKE"/>
    <property type="match status" value="1"/>
</dbReference>
<dbReference type="AlphaFoldDB" id="A0A6S7HDN6"/>
<dbReference type="GO" id="GO:0008270">
    <property type="term" value="F:zinc ion binding"/>
    <property type="evidence" value="ECO:0007669"/>
    <property type="project" value="InterPro"/>
</dbReference>
<proteinExistence type="predicted"/>
<name>A0A6S7HDN6_PARCT</name>
<evidence type="ECO:0000313" key="3">
    <source>
        <dbReference type="Proteomes" id="UP001152795"/>
    </source>
</evidence>
<dbReference type="SMART" id="SM00343">
    <property type="entry name" value="ZnF_C2HC"/>
    <property type="match status" value="2"/>
</dbReference>
<dbReference type="PROSITE" id="PS50158">
    <property type="entry name" value="ZF_CCHC"/>
    <property type="match status" value="1"/>
</dbReference>
<evidence type="ECO:0000256" key="1">
    <source>
        <dbReference type="SAM" id="MobiDB-lite"/>
    </source>
</evidence>
<dbReference type="InterPro" id="IPR001878">
    <property type="entry name" value="Znf_CCHC"/>
</dbReference>
<dbReference type="OrthoDB" id="6778909at2759"/>
<dbReference type="GO" id="GO:0003676">
    <property type="term" value="F:nucleic acid binding"/>
    <property type="evidence" value="ECO:0007669"/>
    <property type="project" value="InterPro"/>
</dbReference>
<feature type="compositionally biased region" description="Basic and acidic residues" evidence="1">
    <location>
        <begin position="148"/>
        <end position="164"/>
    </location>
</feature>
<dbReference type="Gene3D" id="4.10.60.10">
    <property type="entry name" value="Zinc finger, CCHC-type"/>
    <property type="match status" value="1"/>
</dbReference>
<keyword evidence="3" id="KW-1185">Reference proteome</keyword>